<dbReference type="OrthoDB" id="283927at2"/>
<protein>
    <submittedName>
        <fullName evidence="2">Uncharacterized protein</fullName>
    </submittedName>
</protein>
<gene>
    <name evidence="2" type="ORF">HG15A2_39490</name>
</gene>
<dbReference type="EMBL" id="CP036263">
    <property type="protein sequence ID" value="QDT00610.1"/>
    <property type="molecule type" value="Genomic_DNA"/>
</dbReference>
<feature type="compositionally biased region" description="Polar residues" evidence="1">
    <location>
        <begin position="1"/>
        <end position="11"/>
    </location>
</feature>
<name>A0A517N0E6_9BACT</name>
<accession>A0A517N0E6</accession>
<feature type="region of interest" description="Disordered" evidence="1">
    <location>
        <begin position="92"/>
        <end position="112"/>
    </location>
</feature>
<sequence length="112" mass="11939">MQPNPANSDPNNPTPLDIAGAAKPSVPVFACLVYVHTNEDGIVTGRIANLASDDASAITASASSEREVLGKLTREFKSRVGQLLEASQEIPWIEPPPAPAENEQMRSIPLHL</sequence>
<organism evidence="2 3">
    <name type="scientific">Adhaeretor mobilis</name>
    <dbReference type="NCBI Taxonomy" id="1930276"/>
    <lineage>
        <taxon>Bacteria</taxon>
        <taxon>Pseudomonadati</taxon>
        <taxon>Planctomycetota</taxon>
        <taxon>Planctomycetia</taxon>
        <taxon>Pirellulales</taxon>
        <taxon>Lacipirellulaceae</taxon>
        <taxon>Adhaeretor</taxon>
    </lineage>
</organism>
<keyword evidence="3" id="KW-1185">Reference proteome</keyword>
<evidence type="ECO:0000313" key="2">
    <source>
        <dbReference type="EMBL" id="QDT00610.1"/>
    </source>
</evidence>
<evidence type="ECO:0000256" key="1">
    <source>
        <dbReference type="SAM" id="MobiDB-lite"/>
    </source>
</evidence>
<feature type="region of interest" description="Disordered" evidence="1">
    <location>
        <begin position="1"/>
        <end position="20"/>
    </location>
</feature>
<dbReference type="AlphaFoldDB" id="A0A517N0E6"/>
<evidence type="ECO:0000313" key="3">
    <source>
        <dbReference type="Proteomes" id="UP000319852"/>
    </source>
</evidence>
<dbReference type="Proteomes" id="UP000319852">
    <property type="component" value="Chromosome"/>
</dbReference>
<dbReference type="RefSeq" id="WP_145062222.1">
    <property type="nucleotide sequence ID" value="NZ_CP036263.1"/>
</dbReference>
<reference evidence="2 3" key="1">
    <citation type="submission" date="2019-02" db="EMBL/GenBank/DDBJ databases">
        <title>Deep-cultivation of Planctomycetes and their phenomic and genomic characterization uncovers novel biology.</title>
        <authorList>
            <person name="Wiegand S."/>
            <person name="Jogler M."/>
            <person name="Boedeker C."/>
            <person name="Pinto D."/>
            <person name="Vollmers J."/>
            <person name="Rivas-Marin E."/>
            <person name="Kohn T."/>
            <person name="Peeters S.H."/>
            <person name="Heuer A."/>
            <person name="Rast P."/>
            <person name="Oberbeckmann S."/>
            <person name="Bunk B."/>
            <person name="Jeske O."/>
            <person name="Meyerdierks A."/>
            <person name="Storesund J.E."/>
            <person name="Kallscheuer N."/>
            <person name="Luecker S."/>
            <person name="Lage O.M."/>
            <person name="Pohl T."/>
            <person name="Merkel B.J."/>
            <person name="Hornburger P."/>
            <person name="Mueller R.-W."/>
            <person name="Bruemmer F."/>
            <person name="Labrenz M."/>
            <person name="Spormann A.M."/>
            <person name="Op den Camp H."/>
            <person name="Overmann J."/>
            <person name="Amann R."/>
            <person name="Jetten M.S.M."/>
            <person name="Mascher T."/>
            <person name="Medema M.H."/>
            <person name="Devos D.P."/>
            <person name="Kaster A.-K."/>
            <person name="Ovreas L."/>
            <person name="Rohde M."/>
            <person name="Galperin M.Y."/>
            <person name="Jogler C."/>
        </authorList>
    </citation>
    <scope>NUCLEOTIDE SEQUENCE [LARGE SCALE GENOMIC DNA]</scope>
    <source>
        <strain evidence="2 3">HG15A2</strain>
    </source>
</reference>
<dbReference type="KEGG" id="amob:HG15A2_39490"/>
<proteinExistence type="predicted"/>